<comment type="caution">
    <text evidence="1">The sequence shown here is derived from an EMBL/GenBank/DDBJ whole genome shotgun (WGS) entry which is preliminary data.</text>
</comment>
<dbReference type="RefSeq" id="WP_184810080.1">
    <property type="nucleotide sequence ID" value="NZ_JACHJQ010000002.1"/>
</dbReference>
<organism evidence="1 2">
    <name type="scientific">Actinophytocola algeriensis</name>
    <dbReference type="NCBI Taxonomy" id="1768010"/>
    <lineage>
        <taxon>Bacteria</taxon>
        <taxon>Bacillati</taxon>
        <taxon>Actinomycetota</taxon>
        <taxon>Actinomycetes</taxon>
        <taxon>Pseudonocardiales</taxon>
        <taxon>Pseudonocardiaceae</taxon>
    </lineage>
</organism>
<gene>
    <name evidence="1" type="ORF">FHR82_002136</name>
</gene>
<reference evidence="1 2" key="1">
    <citation type="submission" date="2020-08" db="EMBL/GenBank/DDBJ databases">
        <title>Genomic Encyclopedia of Type Strains, Phase III (KMG-III): the genomes of soil and plant-associated and newly described type strains.</title>
        <authorList>
            <person name="Whitman W."/>
        </authorList>
    </citation>
    <scope>NUCLEOTIDE SEQUENCE [LARGE SCALE GENOMIC DNA]</scope>
    <source>
        <strain evidence="1 2">CECT 8960</strain>
    </source>
</reference>
<evidence type="ECO:0008006" key="3">
    <source>
        <dbReference type="Google" id="ProtNLM"/>
    </source>
</evidence>
<protein>
    <recommendedName>
        <fullName evidence="3">SUKH-4 immunity protein of toxin-antitoxin system</fullName>
    </recommendedName>
</protein>
<sequence length="182" mass="19813">MTAGVSPTPPTFTALEAWAGAGRVIRADKSELAAWQLPEQQKATLVSCGVPLLEGVVDAVSFTTESGMYRLAGYGDDRCRSGSVYAAEPETGRVLELTTSGAARLVNSSIAHWLCSLHLVGTWLASSTAIRCWDEDDAMEELALTELADLSEQIIHLDPPTYGDDGDHRTRFWPAVLDRWLY</sequence>
<dbReference type="Pfam" id="PF14435">
    <property type="entry name" value="SUKH-4"/>
    <property type="match status" value="1"/>
</dbReference>
<dbReference type="Proteomes" id="UP000520767">
    <property type="component" value="Unassembled WGS sequence"/>
</dbReference>
<dbReference type="AlphaFoldDB" id="A0A7W7Q2W1"/>
<evidence type="ECO:0000313" key="1">
    <source>
        <dbReference type="EMBL" id="MBB4905919.1"/>
    </source>
</evidence>
<accession>A0A7W7Q2W1</accession>
<name>A0A7W7Q2W1_9PSEU</name>
<proteinExistence type="predicted"/>
<dbReference type="InterPro" id="IPR025851">
    <property type="entry name" value="SUKH-4"/>
</dbReference>
<dbReference type="EMBL" id="JACHJQ010000002">
    <property type="protein sequence ID" value="MBB4905919.1"/>
    <property type="molecule type" value="Genomic_DNA"/>
</dbReference>
<evidence type="ECO:0000313" key="2">
    <source>
        <dbReference type="Proteomes" id="UP000520767"/>
    </source>
</evidence>
<keyword evidence="2" id="KW-1185">Reference proteome</keyword>